<keyword evidence="2" id="KW-1185">Reference proteome</keyword>
<organism evidence="1 2">
    <name type="scientific">Paractinoplanes ovalisporus</name>
    <dbReference type="NCBI Taxonomy" id="2810368"/>
    <lineage>
        <taxon>Bacteria</taxon>
        <taxon>Bacillati</taxon>
        <taxon>Actinomycetota</taxon>
        <taxon>Actinomycetes</taxon>
        <taxon>Micromonosporales</taxon>
        <taxon>Micromonosporaceae</taxon>
        <taxon>Paractinoplanes</taxon>
    </lineage>
</organism>
<dbReference type="Proteomes" id="UP000632138">
    <property type="component" value="Unassembled WGS sequence"/>
</dbReference>
<protein>
    <submittedName>
        <fullName evidence="1">N-acetyltransferase</fullName>
    </submittedName>
</protein>
<sequence length="183" mass="20930">MIILRWHRLLGRSQALCSVQRFLDVGTTDMASATASKPAFVPDDFRVPVELAVLDQFHLKQITHLWNDVDYAAWKSSMSHIRETPGFETYPWPFDMTLEQNEQDLRKHEKDFANREGFTYSVFVGSELAGCVYIYPSRTPGVADVRSWVSAGHAALDQPLYRAVSQWLAEVWPFDGVNYSKRG</sequence>
<gene>
    <name evidence="1" type="ORF">JIG36_23055</name>
</gene>
<accession>A0ABS2AGS0</accession>
<evidence type="ECO:0000313" key="1">
    <source>
        <dbReference type="EMBL" id="MBM2618441.1"/>
    </source>
</evidence>
<dbReference type="EMBL" id="JAENHP010000007">
    <property type="protein sequence ID" value="MBM2618441.1"/>
    <property type="molecule type" value="Genomic_DNA"/>
</dbReference>
<reference evidence="1 2" key="1">
    <citation type="submission" date="2021-01" db="EMBL/GenBank/DDBJ databases">
        <title>Actinoplanes sp. nov. LDG1-06 isolated from lichen.</title>
        <authorList>
            <person name="Saeng-In P."/>
            <person name="Phongsopitanun W."/>
            <person name="Kanchanasin P."/>
            <person name="Yuki M."/>
            <person name="Kudo T."/>
            <person name="Ohkuma M."/>
            <person name="Tanasupawat S."/>
        </authorList>
    </citation>
    <scope>NUCLEOTIDE SEQUENCE [LARGE SCALE GENOMIC DNA]</scope>
    <source>
        <strain evidence="1 2">LDG1-06</strain>
    </source>
</reference>
<name>A0ABS2AGS0_9ACTN</name>
<comment type="caution">
    <text evidence="1">The sequence shown here is derived from an EMBL/GenBank/DDBJ whole genome shotgun (WGS) entry which is preliminary data.</text>
</comment>
<proteinExistence type="predicted"/>
<evidence type="ECO:0000313" key="2">
    <source>
        <dbReference type="Proteomes" id="UP000632138"/>
    </source>
</evidence>